<accession>A0A840I768</accession>
<dbReference type="SUPFAM" id="SSF141371">
    <property type="entry name" value="PilZ domain-like"/>
    <property type="match status" value="1"/>
</dbReference>
<protein>
    <recommendedName>
        <fullName evidence="1">PilZ domain-containing protein</fullName>
    </recommendedName>
</protein>
<organism evidence="2 3">
    <name type="scientific">Parvularcula dongshanensis</name>
    <dbReference type="NCBI Taxonomy" id="1173995"/>
    <lineage>
        <taxon>Bacteria</taxon>
        <taxon>Pseudomonadati</taxon>
        <taxon>Pseudomonadota</taxon>
        <taxon>Alphaproteobacteria</taxon>
        <taxon>Parvularculales</taxon>
        <taxon>Parvularculaceae</taxon>
        <taxon>Parvularcula</taxon>
    </lineage>
</organism>
<dbReference type="Proteomes" id="UP000563524">
    <property type="component" value="Unassembled WGS sequence"/>
</dbReference>
<evidence type="ECO:0000259" key="1">
    <source>
        <dbReference type="Pfam" id="PF07238"/>
    </source>
</evidence>
<dbReference type="AlphaFoldDB" id="A0A840I768"/>
<dbReference type="RefSeq" id="WP_183819334.1">
    <property type="nucleotide sequence ID" value="NZ_JACHOB010000006.1"/>
</dbReference>
<comment type="caution">
    <text evidence="2">The sequence shown here is derived from an EMBL/GenBank/DDBJ whole genome shotgun (WGS) entry which is preliminary data.</text>
</comment>
<keyword evidence="3" id="KW-1185">Reference proteome</keyword>
<sequence length="222" mass="24027">MTSIETAAVPSILGVPRTTDMSEGAMPITMLTMDGEELDGTLIQLNDDLRTVIIRSSHMPALDDAVVFYLQSGMRFVGVCVSAGRGEATLRLRVSLRDKAARLEDIAPNVRQLRRETRHEACEEGCDLVTADGDRHPCRILDMSLSGLFVETDIKLSVGDNVSIGRLTARVARRATAGYGLEVLRSPGSVRDEVRKAASASQERAARFAAFRAPGADIRISA</sequence>
<feature type="domain" description="PilZ" evidence="1">
    <location>
        <begin position="112"/>
        <end position="184"/>
    </location>
</feature>
<name>A0A840I768_9PROT</name>
<proteinExistence type="predicted"/>
<dbReference type="Pfam" id="PF07238">
    <property type="entry name" value="PilZ"/>
    <property type="match status" value="1"/>
</dbReference>
<evidence type="ECO:0000313" key="2">
    <source>
        <dbReference type="EMBL" id="MBB4660093.1"/>
    </source>
</evidence>
<reference evidence="2 3" key="1">
    <citation type="submission" date="2020-08" db="EMBL/GenBank/DDBJ databases">
        <title>Genomic Encyclopedia of Type Strains, Phase IV (KMG-IV): sequencing the most valuable type-strain genomes for metagenomic binning, comparative biology and taxonomic classification.</title>
        <authorList>
            <person name="Goeker M."/>
        </authorList>
    </citation>
    <scope>NUCLEOTIDE SEQUENCE [LARGE SCALE GENOMIC DNA]</scope>
    <source>
        <strain evidence="2 3">DSM 102850</strain>
    </source>
</reference>
<dbReference type="EMBL" id="JACHOB010000006">
    <property type="protein sequence ID" value="MBB4660093.1"/>
    <property type="molecule type" value="Genomic_DNA"/>
</dbReference>
<evidence type="ECO:0000313" key="3">
    <source>
        <dbReference type="Proteomes" id="UP000563524"/>
    </source>
</evidence>
<dbReference type="GO" id="GO:0035438">
    <property type="term" value="F:cyclic-di-GMP binding"/>
    <property type="evidence" value="ECO:0007669"/>
    <property type="project" value="InterPro"/>
</dbReference>
<dbReference type="InterPro" id="IPR009875">
    <property type="entry name" value="PilZ_domain"/>
</dbReference>
<gene>
    <name evidence="2" type="ORF">GGQ59_002637</name>
</gene>